<feature type="compositionally biased region" description="Acidic residues" evidence="4">
    <location>
        <begin position="357"/>
        <end position="366"/>
    </location>
</feature>
<dbReference type="InterPro" id="IPR013719">
    <property type="entry name" value="RTT106/SPT16-like_middle_dom"/>
</dbReference>
<feature type="region of interest" description="Disordered" evidence="4">
    <location>
        <begin position="327"/>
        <end position="437"/>
    </location>
</feature>
<dbReference type="InterPro" id="IPR050454">
    <property type="entry name" value="RTT106/SSRP1_HistChap/FACT"/>
</dbReference>
<reference evidence="6 7" key="1">
    <citation type="journal article" date="2018" name="Nat. Ecol. Evol.">
        <title>Pezizomycetes genomes reveal the molecular basis of ectomycorrhizal truffle lifestyle.</title>
        <authorList>
            <person name="Murat C."/>
            <person name="Payen T."/>
            <person name="Noel B."/>
            <person name="Kuo A."/>
            <person name="Morin E."/>
            <person name="Chen J."/>
            <person name="Kohler A."/>
            <person name="Krizsan K."/>
            <person name="Balestrini R."/>
            <person name="Da Silva C."/>
            <person name="Montanini B."/>
            <person name="Hainaut M."/>
            <person name="Levati E."/>
            <person name="Barry K.W."/>
            <person name="Belfiori B."/>
            <person name="Cichocki N."/>
            <person name="Clum A."/>
            <person name="Dockter R.B."/>
            <person name="Fauchery L."/>
            <person name="Guy J."/>
            <person name="Iotti M."/>
            <person name="Le Tacon F."/>
            <person name="Lindquist E.A."/>
            <person name="Lipzen A."/>
            <person name="Malagnac F."/>
            <person name="Mello A."/>
            <person name="Molinier V."/>
            <person name="Miyauchi S."/>
            <person name="Poulain J."/>
            <person name="Riccioni C."/>
            <person name="Rubini A."/>
            <person name="Sitrit Y."/>
            <person name="Splivallo R."/>
            <person name="Traeger S."/>
            <person name="Wang M."/>
            <person name="Zifcakova L."/>
            <person name="Wipf D."/>
            <person name="Zambonelli A."/>
            <person name="Paolocci F."/>
            <person name="Nowrousian M."/>
            <person name="Ottonello S."/>
            <person name="Baldrian P."/>
            <person name="Spatafora J.W."/>
            <person name="Henrissat B."/>
            <person name="Nagy L.G."/>
            <person name="Aury J.M."/>
            <person name="Wincker P."/>
            <person name="Grigoriev I.V."/>
            <person name="Bonfante P."/>
            <person name="Martin F.M."/>
        </authorList>
    </citation>
    <scope>NUCLEOTIDE SEQUENCE [LARGE SCALE GENOMIC DNA]</scope>
    <source>
        <strain evidence="6 7">120613-1</strain>
    </source>
</reference>
<dbReference type="Gene3D" id="2.30.29.120">
    <property type="match status" value="1"/>
</dbReference>
<comment type="subunit">
    <text evidence="3">Interacts with histones H3 and H4.</text>
</comment>
<keyword evidence="7" id="KW-1185">Reference proteome</keyword>
<evidence type="ECO:0000256" key="2">
    <source>
        <dbReference type="ARBA" id="ARBA00037550"/>
    </source>
</evidence>
<proteinExistence type="inferred from homology"/>
<dbReference type="Proteomes" id="UP000276215">
    <property type="component" value="Unassembled WGS sequence"/>
</dbReference>
<comment type="function">
    <text evidence="2">Histones H3 and H4 chaperone involved in the nucleosome formation and heterochromatin silencing. Required for the deposition of H3K56ac-carrying H3-H4 complex onto newly-replicated DNA. Plays a role in the transcriptional regulation of the cell-cycle dependent histone genes by creating a repressive structure at the core histone gene promoter.</text>
</comment>
<dbReference type="STRING" id="1336337.A0A3N4KGV6"/>
<evidence type="ECO:0000313" key="7">
    <source>
        <dbReference type="Proteomes" id="UP000276215"/>
    </source>
</evidence>
<dbReference type="InterPro" id="IPR011993">
    <property type="entry name" value="PH-like_dom_sf"/>
</dbReference>
<accession>A0A3N4KGV6</accession>
<dbReference type="OrthoDB" id="75754at2759"/>
<dbReference type="PANTHER" id="PTHR45849">
    <property type="entry name" value="FACT COMPLEX SUBUNIT SSRP1"/>
    <property type="match status" value="1"/>
</dbReference>
<dbReference type="GO" id="GO:0042393">
    <property type="term" value="F:histone binding"/>
    <property type="evidence" value="ECO:0007669"/>
    <property type="project" value="TreeGrafter"/>
</dbReference>
<evidence type="ECO:0000256" key="1">
    <source>
        <dbReference type="ARBA" id="ARBA00006159"/>
    </source>
</evidence>
<organism evidence="6 7">
    <name type="scientific">Choiromyces venosus 120613-1</name>
    <dbReference type="NCBI Taxonomy" id="1336337"/>
    <lineage>
        <taxon>Eukaryota</taxon>
        <taxon>Fungi</taxon>
        <taxon>Dikarya</taxon>
        <taxon>Ascomycota</taxon>
        <taxon>Pezizomycotina</taxon>
        <taxon>Pezizomycetes</taxon>
        <taxon>Pezizales</taxon>
        <taxon>Tuberaceae</taxon>
        <taxon>Choiromyces</taxon>
    </lineage>
</organism>
<comment type="similarity">
    <text evidence="1">Belongs to the RTT106 family.</text>
</comment>
<dbReference type="AlphaFoldDB" id="A0A3N4KGV6"/>
<evidence type="ECO:0000256" key="4">
    <source>
        <dbReference type="SAM" id="MobiDB-lite"/>
    </source>
</evidence>
<sequence>MSKSADLSWVDEAFPIPSQRSLNKSVRDIIANEPKHSTVFQNIGRYIISLKGAEEPPSKKRKVEGGKNGVKKEVKDGGDVALGKGDIVITVKEISFSVPARKKFTLLLTNSSMSAVNAATGAVEFGVSWSEIQYVACLPVPDKAARQWSFCVFPKGAEGLGDGSADALVFTIPDGPPKTATGDGMGAGHDTSTYKSLLVAVFDSLLHKRTKVLEPEEKVFYSAVPQSHRRGEKAFHVKAHVGSKEGCLFFLKNGIMWAFKKPLIYFSFAAIESVSYTSITKRTLNLSIHVAEERGDAEFEFSMIDQEEYAGIDTYIKKNRLNDASMAEARRAKKHNVNGKEEDDEEDAGNLQKALEELEDEEEEDYVPGKDKDDDDSGSDDSEEDDEDDEDDEEDEEGDDDENMGSDDEGSVDLGDELGSELEDVNPDVPRAKRAKR</sequence>
<evidence type="ECO:0000313" key="6">
    <source>
        <dbReference type="EMBL" id="RPB05095.1"/>
    </source>
</evidence>
<dbReference type="SUPFAM" id="SSF50729">
    <property type="entry name" value="PH domain-like"/>
    <property type="match status" value="1"/>
</dbReference>
<dbReference type="Pfam" id="PF08512">
    <property type="entry name" value="Rttp106-like_middle"/>
    <property type="match status" value="1"/>
</dbReference>
<evidence type="ECO:0000259" key="5">
    <source>
        <dbReference type="SMART" id="SM01287"/>
    </source>
</evidence>
<feature type="compositionally biased region" description="Acidic residues" evidence="4">
    <location>
        <begin position="373"/>
        <end position="426"/>
    </location>
</feature>
<evidence type="ECO:0000256" key="3">
    <source>
        <dbReference type="ARBA" id="ARBA00038654"/>
    </source>
</evidence>
<feature type="domain" description="Histone chaperone RTT106/FACT complex subunit SPT16-like middle" evidence="5">
    <location>
        <begin position="234"/>
        <end position="326"/>
    </location>
</feature>
<gene>
    <name evidence="6" type="ORF">L873DRAFT_1825288</name>
</gene>
<dbReference type="EMBL" id="ML120354">
    <property type="protein sequence ID" value="RPB05095.1"/>
    <property type="molecule type" value="Genomic_DNA"/>
</dbReference>
<dbReference type="SMART" id="SM01287">
    <property type="entry name" value="Rtt106"/>
    <property type="match status" value="1"/>
</dbReference>
<protein>
    <submittedName>
        <fullName evidence="6">Rtt106-domain-containing protein</fullName>
    </submittedName>
</protein>
<dbReference type="PANTHER" id="PTHR45849:SF3">
    <property type="entry name" value="HISTONE CHAPERONE RTT106"/>
    <property type="match status" value="1"/>
</dbReference>
<dbReference type="GO" id="GO:0031491">
    <property type="term" value="F:nucleosome binding"/>
    <property type="evidence" value="ECO:0007669"/>
    <property type="project" value="TreeGrafter"/>
</dbReference>
<dbReference type="Gene3D" id="2.30.29.30">
    <property type="entry name" value="Pleckstrin-homology domain (PH domain)/Phosphotyrosine-binding domain (PTB)"/>
    <property type="match status" value="1"/>
</dbReference>
<name>A0A3N4KGV6_9PEZI</name>